<accession>A0A8H3GRR9</accession>
<sequence length="282" mass="31096">MAAATSNEVQTKLNYASYRDIGPQSQVSHIQISTSPPRFRRNYTFEERNVTIRDLRGQQDQFNLDMNGFQISSHSTSPDLDLNSDSSIRNIYYPEIIELVSKITKVAPEKIRPLCYTIRDSSANPPPVVDGPEGVVTGPWRAVHVDRTVECVQNEEKTTERVRHLSVWRPILPIGQTVQHEPLAVADGTTSPPSSALLPLHMSVNGGTYTGLLYPSGLVDSGSYSDQWYYLSAQTSEEVTIIKNCDSQPPQNGAKLCLHSSFGVPTAGVTRRSINVNVLVVG</sequence>
<dbReference type="PANTHER" id="PTHR34598">
    <property type="entry name" value="BLL6449 PROTEIN"/>
    <property type="match status" value="1"/>
</dbReference>
<evidence type="ECO:0000256" key="1">
    <source>
        <dbReference type="ARBA" id="ARBA00023604"/>
    </source>
</evidence>
<dbReference type="PANTHER" id="PTHR34598:SF3">
    <property type="entry name" value="OXIDOREDUCTASE AN1597"/>
    <property type="match status" value="1"/>
</dbReference>
<evidence type="ECO:0000313" key="2">
    <source>
        <dbReference type="EMBL" id="CAE6462813.1"/>
    </source>
</evidence>
<dbReference type="GO" id="GO:0016491">
    <property type="term" value="F:oxidoreductase activity"/>
    <property type="evidence" value="ECO:0007669"/>
    <property type="project" value="InterPro"/>
</dbReference>
<dbReference type="NCBIfam" id="NF041278">
    <property type="entry name" value="CmcJ_NvfI_EfuI"/>
    <property type="match status" value="1"/>
</dbReference>
<comment type="similarity">
    <text evidence="1">Belongs to the asaB hydroxylase/desaturase family.</text>
</comment>
<dbReference type="EMBL" id="CAJMXA010001544">
    <property type="protein sequence ID" value="CAE6462813.1"/>
    <property type="molecule type" value="Genomic_DNA"/>
</dbReference>
<reference evidence="2" key="1">
    <citation type="submission" date="2021-01" db="EMBL/GenBank/DDBJ databases">
        <authorList>
            <person name="Kaushik A."/>
        </authorList>
    </citation>
    <scope>NUCLEOTIDE SEQUENCE</scope>
    <source>
        <strain evidence="2">AG6-10EEA</strain>
    </source>
</reference>
<proteinExistence type="inferred from homology"/>
<dbReference type="Proteomes" id="UP000663853">
    <property type="component" value="Unassembled WGS sequence"/>
</dbReference>
<name>A0A8H3GRR9_9AGAM</name>
<dbReference type="AlphaFoldDB" id="A0A8H3GRR9"/>
<evidence type="ECO:0000313" key="3">
    <source>
        <dbReference type="Proteomes" id="UP000663853"/>
    </source>
</evidence>
<gene>
    <name evidence="2" type="ORF">RDB_LOCUS63897</name>
</gene>
<dbReference type="InterPro" id="IPR044053">
    <property type="entry name" value="AsaB-like"/>
</dbReference>
<comment type="caution">
    <text evidence="2">The sequence shown here is derived from an EMBL/GenBank/DDBJ whole genome shotgun (WGS) entry which is preliminary data.</text>
</comment>
<organism evidence="2 3">
    <name type="scientific">Rhizoctonia solani</name>
    <dbReference type="NCBI Taxonomy" id="456999"/>
    <lineage>
        <taxon>Eukaryota</taxon>
        <taxon>Fungi</taxon>
        <taxon>Dikarya</taxon>
        <taxon>Basidiomycota</taxon>
        <taxon>Agaricomycotina</taxon>
        <taxon>Agaricomycetes</taxon>
        <taxon>Cantharellales</taxon>
        <taxon>Ceratobasidiaceae</taxon>
        <taxon>Rhizoctonia</taxon>
    </lineage>
</organism>
<protein>
    <submittedName>
        <fullName evidence="2">Uncharacterized protein</fullName>
    </submittedName>
</protein>